<gene>
    <name evidence="1" type="ORF">SPARVUS_LOCUS15944491</name>
</gene>
<sequence>MRIDEVTNNRFYNGLILCIDPDISDPPILPLSPSYLLLRHMVWRHSAHAQFGVYC</sequence>
<proteinExistence type="predicted"/>
<evidence type="ECO:0000313" key="1">
    <source>
        <dbReference type="EMBL" id="CAI9620139.1"/>
    </source>
</evidence>
<protein>
    <submittedName>
        <fullName evidence="1">Uncharacterized protein</fullName>
    </submittedName>
</protein>
<organism evidence="1 2">
    <name type="scientific">Staurois parvus</name>
    <dbReference type="NCBI Taxonomy" id="386267"/>
    <lineage>
        <taxon>Eukaryota</taxon>
        <taxon>Metazoa</taxon>
        <taxon>Chordata</taxon>
        <taxon>Craniata</taxon>
        <taxon>Vertebrata</taxon>
        <taxon>Euteleostomi</taxon>
        <taxon>Amphibia</taxon>
        <taxon>Batrachia</taxon>
        <taxon>Anura</taxon>
        <taxon>Neobatrachia</taxon>
        <taxon>Ranoidea</taxon>
        <taxon>Ranidae</taxon>
        <taxon>Staurois</taxon>
    </lineage>
</organism>
<accession>A0ABN9HFE8</accession>
<evidence type="ECO:0000313" key="2">
    <source>
        <dbReference type="Proteomes" id="UP001162483"/>
    </source>
</evidence>
<comment type="caution">
    <text evidence="1">The sequence shown here is derived from an EMBL/GenBank/DDBJ whole genome shotgun (WGS) entry which is preliminary data.</text>
</comment>
<reference evidence="1" key="1">
    <citation type="submission" date="2023-05" db="EMBL/GenBank/DDBJ databases">
        <authorList>
            <person name="Stuckert A."/>
        </authorList>
    </citation>
    <scope>NUCLEOTIDE SEQUENCE</scope>
</reference>
<dbReference type="Proteomes" id="UP001162483">
    <property type="component" value="Unassembled WGS sequence"/>
</dbReference>
<dbReference type="EMBL" id="CATNWA010020856">
    <property type="protein sequence ID" value="CAI9620139.1"/>
    <property type="molecule type" value="Genomic_DNA"/>
</dbReference>
<name>A0ABN9HFE8_9NEOB</name>
<keyword evidence="2" id="KW-1185">Reference proteome</keyword>